<dbReference type="Proteomes" id="UP001341281">
    <property type="component" value="Chromosome 09"/>
</dbReference>
<dbReference type="PANTHER" id="PTHR12271:SF134">
    <property type="entry name" value="NUCLEOTIDYLTRANSFERASE FAMILY PROTEIN"/>
    <property type="match status" value="1"/>
</dbReference>
<dbReference type="EMBL" id="CP144753">
    <property type="protein sequence ID" value="WVZ91667.1"/>
    <property type="molecule type" value="Genomic_DNA"/>
</dbReference>
<dbReference type="InterPro" id="IPR054708">
    <property type="entry name" value="MTPAP-like_central"/>
</dbReference>
<name>A0AAQ3UKN6_PASNO</name>
<reference evidence="3 4" key="1">
    <citation type="submission" date="2024-02" db="EMBL/GenBank/DDBJ databases">
        <title>High-quality chromosome-scale genome assembly of Pensacola bahiagrass (Paspalum notatum Flugge var. saurae).</title>
        <authorList>
            <person name="Vega J.M."/>
            <person name="Podio M."/>
            <person name="Orjuela J."/>
            <person name="Siena L.A."/>
            <person name="Pessino S.C."/>
            <person name="Combes M.C."/>
            <person name="Mariac C."/>
            <person name="Albertini E."/>
            <person name="Pupilli F."/>
            <person name="Ortiz J.P.A."/>
            <person name="Leblanc O."/>
        </authorList>
    </citation>
    <scope>NUCLEOTIDE SEQUENCE [LARGE SCALE GENOMIC DNA]</scope>
    <source>
        <strain evidence="3">R1</strain>
        <tissue evidence="3">Leaf</tissue>
    </source>
</reference>
<dbReference type="InterPro" id="IPR043519">
    <property type="entry name" value="NT_sf"/>
</dbReference>
<protein>
    <recommendedName>
        <fullName evidence="2">Poly(A) RNA polymerase mitochondrial-like central palm domain-containing protein</fullName>
    </recommendedName>
</protein>
<dbReference type="GO" id="GO:0016779">
    <property type="term" value="F:nucleotidyltransferase activity"/>
    <property type="evidence" value="ECO:0007669"/>
    <property type="project" value="TreeGrafter"/>
</dbReference>
<dbReference type="Gene3D" id="3.30.460.10">
    <property type="entry name" value="Beta Polymerase, domain 2"/>
    <property type="match status" value="2"/>
</dbReference>
<sequence length="682" mass="75100">MLIHGPFLGRKSPRQRLMRSPCLLVGSPARNRNSSCLPWRWRLTRTPAAAADLHSMAAAAAAATAPVSLEPETSPLQGLVPLPSPRPSDAIPSDSQALLSQAERCEMESEACVMDTALFPTLESLLQGMYTSLVPEPVDYENRHAMIKVFNTIVGQIFGEKDGLPIVEAFGSFTMDLFTPKSDLDLSVNFNSDNNDQYPRGDKISAIKSLAKVLRSRQSFYATFPCQCWCFVFSLSNISSILQISGRKRFHGVSPILSARVPVLKAIDRETGVECDISVENKDGMSRSMILKFISSIDERFQKLCYLIKFWAKVHDVNSPKDQTMSSMAIISLVAFHLQTRRPPILPAFSTILKDGSDFASIEKNVLPFKGFGQSNKESIAELFVSLMSKLVSVEGLWEQGLCASNFEGSWISKTWQKGVGSLSVEDFLDRSQNFARAVGAKEMQKICGCLRAAVSDLNKFFTGEIDAPKLKALLFEPVSHAKPEAAADPIQKTVKRKRVNPNKTGTNPSLKNAEKKKKKPLEDGSKKSSSLGNSQAQQKKTKITAHTTSRSGKATSASAWPPTRRMHWSVPTQPIIHEFSHIPPHVIVPPAFGYGLPPPHLPPAYPHPRQGLLGQPHGNFPHFNPGMHQGQAGLIGPSPAHHPLLHGFHHPYGVNGVPHIDRRLMMPRPPPPYGMGPGFWR</sequence>
<keyword evidence="4" id="KW-1185">Reference proteome</keyword>
<evidence type="ECO:0000259" key="2">
    <source>
        <dbReference type="Pfam" id="PF22600"/>
    </source>
</evidence>
<dbReference type="Gene3D" id="1.10.1410.10">
    <property type="match status" value="1"/>
</dbReference>
<evidence type="ECO:0000313" key="4">
    <source>
        <dbReference type="Proteomes" id="UP001341281"/>
    </source>
</evidence>
<feature type="compositionally biased region" description="Polar residues" evidence="1">
    <location>
        <begin position="529"/>
        <end position="559"/>
    </location>
</feature>
<dbReference type="CDD" id="cd05402">
    <property type="entry name" value="NT_PAP_TUTase"/>
    <property type="match status" value="1"/>
</dbReference>
<dbReference type="PANTHER" id="PTHR12271">
    <property type="entry name" value="POLY A POLYMERASE CID PAP -RELATED"/>
    <property type="match status" value="1"/>
</dbReference>
<proteinExistence type="predicted"/>
<dbReference type="GO" id="GO:0031123">
    <property type="term" value="P:RNA 3'-end processing"/>
    <property type="evidence" value="ECO:0007669"/>
    <property type="project" value="TreeGrafter"/>
</dbReference>
<dbReference type="Pfam" id="PF22600">
    <property type="entry name" value="MTPAP-like_central"/>
    <property type="match status" value="2"/>
</dbReference>
<dbReference type="SUPFAM" id="SSF81631">
    <property type="entry name" value="PAP/OAS1 substrate-binding domain"/>
    <property type="match status" value="1"/>
</dbReference>
<feature type="domain" description="Poly(A) RNA polymerase mitochondrial-like central palm" evidence="2">
    <location>
        <begin position="235"/>
        <end position="295"/>
    </location>
</feature>
<accession>A0AAQ3UKN6</accession>
<evidence type="ECO:0000313" key="3">
    <source>
        <dbReference type="EMBL" id="WVZ91667.1"/>
    </source>
</evidence>
<dbReference type="SUPFAM" id="SSF81301">
    <property type="entry name" value="Nucleotidyltransferase"/>
    <property type="match status" value="1"/>
</dbReference>
<feature type="region of interest" description="Disordered" evidence="1">
    <location>
        <begin position="72"/>
        <end position="93"/>
    </location>
</feature>
<feature type="region of interest" description="Disordered" evidence="1">
    <location>
        <begin position="485"/>
        <end position="566"/>
    </location>
</feature>
<gene>
    <name evidence="3" type="ORF">U9M48_037810</name>
</gene>
<organism evidence="3 4">
    <name type="scientific">Paspalum notatum var. saurae</name>
    <dbReference type="NCBI Taxonomy" id="547442"/>
    <lineage>
        <taxon>Eukaryota</taxon>
        <taxon>Viridiplantae</taxon>
        <taxon>Streptophyta</taxon>
        <taxon>Embryophyta</taxon>
        <taxon>Tracheophyta</taxon>
        <taxon>Spermatophyta</taxon>
        <taxon>Magnoliopsida</taxon>
        <taxon>Liliopsida</taxon>
        <taxon>Poales</taxon>
        <taxon>Poaceae</taxon>
        <taxon>PACMAD clade</taxon>
        <taxon>Panicoideae</taxon>
        <taxon>Andropogonodae</taxon>
        <taxon>Paspaleae</taxon>
        <taxon>Paspalinae</taxon>
        <taxon>Paspalum</taxon>
    </lineage>
</organism>
<feature type="domain" description="Poly(A) RNA polymerase mitochondrial-like central palm" evidence="2">
    <location>
        <begin position="123"/>
        <end position="220"/>
    </location>
</feature>
<dbReference type="AlphaFoldDB" id="A0AAQ3UKN6"/>
<evidence type="ECO:0000256" key="1">
    <source>
        <dbReference type="SAM" id="MobiDB-lite"/>
    </source>
</evidence>